<dbReference type="OrthoDB" id="14124at2157"/>
<evidence type="ECO:0000313" key="1">
    <source>
        <dbReference type="EMBL" id="SMH71246.1"/>
    </source>
</evidence>
<evidence type="ECO:0000313" key="2">
    <source>
        <dbReference type="Proteomes" id="UP000230607"/>
    </source>
</evidence>
<keyword evidence="2" id="KW-1185">Reference proteome</keyword>
<accession>A0A2H1FEN9</accession>
<dbReference type="Proteomes" id="UP000230607">
    <property type="component" value="Chromosome 1"/>
</dbReference>
<reference evidence="2" key="1">
    <citation type="submission" date="2017-03" db="EMBL/GenBank/DDBJ databases">
        <authorList>
            <person name="Herbold C."/>
        </authorList>
    </citation>
    <scope>NUCLEOTIDE SEQUENCE [LARGE SCALE GENOMIC DNA]</scope>
</reference>
<sequence length="358" mass="40376">MLKIILTVAAIMIISFFIIPVYATGFDNSFERLVIEKQKEYPSWYVGKGILPQQSYTYHICDYSIKPTLNYATPCYEVELDFIGLLQEQTGQTWIVQAIFTPDDAGKHWFSILHISSDFATITTDGTSMNYATSLSHTIFYLQKYANMHKPQLLKIGTSWGLVDEYVLPIPQLIVNRFTTINTGNAIASVYQVGFEVIRDNAFYLQDDIPFPVESTLYDSKTANTDVPTLYQVKLLRFSNVTKDAVDPPLDVKQMCQGQLLLEPVGHKTLAQADNNSESQKHAIWIPKQLMTFTLSNDTNNTYSNQTSPSNTGNNFTQNMIQSNAENQNYTNEINSTTEGHILKALRRLGVNLTNSTG</sequence>
<protein>
    <submittedName>
        <fullName evidence="1">Uncharacterized protein</fullName>
    </submittedName>
</protein>
<dbReference type="RefSeq" id="WP_157927250.1">
    <property type="nucleotide sequence ID" value="NZ_LT841358.1"/>
</dbReference>
<proteinExistence type="predicted"/>
<gene>
    <name evidence="1" type="ORF">NCS_11053</name>
</gene>
<dbReference type="AlphaFoldDB" id="A0A2H1FEN9"/>
<dbReference type="EMBL" id="LT841358">
    <property type="protein sequence ID" value="SMH71246.1"/>
    <property type="molecule type" value="Genomic_DNA"/>
</dbReference>
<organism evidence="1 2">
    <name type="scientific">Candidatus Nitrosotalea okcheonensis</name>
    <dbReference type="NCBI Taxonomy" id="1903276"/>
    <lineage>
        <taxon>Archaea</taxon>
        <taxon>Nitrososphaerota</taxon>
        <taxon>Nitrososphaeria</taxon>
        <taxon>Nitrosotaleales</taxon>
        <taxon>Nitrosotaleaceae</taxon>
        <taxon>Nitrosotalea</taxon>
    </lineage>
</organism>
<name>A0A2H1FEN9_9ARCH</name>